<evidence type="ECO:0000313" key="1">
    <source>
        <dbReference type="EMBL" id="QHT12392.1"/>
    </source>
</evidence>
<organism evidence="1">
    <name type="scientific">viral metagenome</name>
    <dbReference type="NCBI Taxonomy" id="1070528"/>
    <lineage>
        <taxon>unclassified sequences</taxon>
        <taxon>metagenomes</taxon>
        <taxon>organismal metagenomes</taxon>
    </lineage>
</organism>
<protein>
    <submittedName>
        <fullName evidence="1">Uncharacterized protein</fullName>
    </submittedName>
</protein>
<sequence>MNKGICVFDLDNTLGEFGSIDFFGLLFEPKIIPNYYTMTDIHTKMVMNMINEYDDDMLEFMEKLRNKFEKEIHLKGFDENIFRPELKLILQPLVNDFKNNKIEGFVIYSNNANIYSLEYAGRAIEKMFGVKDLFKYYLDRNHEIRNKYDGEKVGNRWKMVNTIKLLYPKLKDSHILFMDDLIHTDFYTTVDVTSIEVPRYENHIPQSVLEDIWKTFEEVFRSMPELQQKKFLQLFHIKNYFNTDNLDDIKTVYLNYSKNEKNNIEFTENLPMIQDKIEKFIKKLHTYKGGYIRGKKYKSRKTHKRRRLMKFSEI</sequence>
<reference evidence="1" key="1">
    <citation type="journal article" date="2020" name="Nature">
        <title>Giant virus diversity and host interactions through global metagenomics.</title>
        <authorList>
            <person name="Schulz F."/>
            <person name="Roux S."/>
            <person name="Paez-Espino D."/>
            <person name="Jungbluth S."/>
            <person name="Walsh D.A."/>
            <person name="Denef V.J."/>
            <person name="McMahon K.D."/>
            <person name="Konstantinidis K.T."/>
            <person name="Eloe-Fadrosh E.A."/>
            <person name="Kyrpides N.C."/>
            <person name="Woyke T."/>
        </authorList>
    </citation>
    <scope>NUCLEOTIDE SEQUENCE</scope>
    <source>
        <strain evidence="1">GVMAG-M-3300023174-129</strain>
    </source>
</reference>
<accession>A0A6C0D7R1</accession>
<dbReference type="AlphaFoldDB" id="A0A6C0D7R1"/>
<proteinExistence type="predicted"/>
<name>A0A6C0D7R1_9ZZZZ</name>
<dbReference type="EMBL" id="MN739544">
    <property type="protein sequence ID" value="QHT12392.1"/>
    <property type="molecule type" value="Genomic_DNA"/>
</dbReference>